<dbReference type="InterPro" id="IPR036388">
    <property type="entry name" value="WH-like_DNA-bd_sf"/>
</dbReference>
<sequence length="282" mass="30813">MSDRAELLRNAVSFLADPKTSDAPFGQRIQFLESKGLTPAEIEHALLEAAVNKGHTSSTPIQSVSSHAPYQQSLYGLTAPPAPRQLDWRDYFIMAVVSGGVMFGIASLARKYVLPHLKPPSITQYEADAEALDAKFQEIETLVQEVHRETEVARELIASQTAKVDGLVDEVESTVKELKESDVKNRDDLREIREEINVIREMLPKMIEKNKELTNASLGEIREELGKLGTLLKSTTTRPALGSPGALFSSTSTPQIPTKPSLPAWQLSTPATPPASTPDAST</sequence>
<keyword evidence="4" id="KW-0811">Translocation</keyword>
<evidence type="ECO:0000313" key="14">
    <source>
        <dbReference type="EMBL" id="KZS93086.1"/>
    </source>
</evidence>
<feature type="coiled-coil region" evidence="11">
    <location>
        <begin position="122"/>
        <end position="149"/>
    </location>
</feature>
<keyword evidence="5 10" id="KW-0472">Membrane</keyword>
<dbReference type="GO" id="GO:0005778">
    <property type="term" value="C:peroxisomal membrane"/>
    <property type="evidence" value="ECO:0007669"/>
    <property type="project" value="UniProtKB-SubCell"/>
</dbReference>
<dbReference type="Pfam" id="PF04695">
    <property type="entry name" value="Pex14_N"/>
    <property type="match status" value="1"/>
</dbReference>
<evidence type="ECO:0000256" key="3">
    <source>
        <dbReference type="ARBA" id="ARBA00022927"/>
    </source>
</evidence>
<name>A0A164UBN8_9AGAM</name>
<comment type="function">
    <text evidence="10">Component of the PEX13-PEX14 docking complex, a translocon channel that specifically mediates the import of peroxisomal cargo proteins bound to PEX5 receptor. The PEX13-PEX14 docking complex forms a large import pore which can be opened to a diameter of about 9 nm. Mechanistically, PEX5 receptor along with cargo proteins associates with the PEX14 subunit of the PEX13-PEX14 docking complex in the cytosol, leading to the insertion of the receptor into the organelle membrane with the concomitant translocation of the cargo into the peroxisome matrix.</text>
</comment>
<dbReference type="PANTHER" id="PTHR23058:SF0">
    <property type="entry name" value="PEROXISOMAL MEMBRANE PROTEIN PEX14"/>
    <property type="match status" value="1"/>
</dbReference>
<evidence type="ECO:0000256" key="4">
    <source>
        <dbReference type="ARBA" id="ARBA00023010"/>
    </source>
</evidence>
<dbReference type="Gene3D" id="1.10.10.10">
    <property type="entry name" value="Winged helix-like DNA-binding domain superfamily/Winged helix DNA-binding domain"/>
    <property type="match status" value="1"/>
</dbReference>
<reference evidence="14 15" key="1">
    <citation type="journal article" date="2016" name="Mol. Biol. Evol.">
        <title>Comparative Genomics of Early-Diverging Mushroom-Forming Fungi Provides Insights into the Origins of Lignocellulose Decay Capabilities.</title>
        <authorList>
            <person name="Nagy L.G."/>
            <person name="Riley R."/>
            <person name="Tritt A."/>
            <person name="Adam C."/>
            <person name="Daum C."/>
            <person name="Floudas D."/>
            <person name="Sun H."/>
            <person name="Yadav J.S."/>
            <person name="Pangilinan J."/>
            <person name="Larsson K.H."/>
            <person name="Matsuura K."/>
            <person name="Barry K."/>
            <person name="Labutti K."/>
            <person name="Kuo R."/>
            <person name="Ohm R.A."/>
            <person name="Bhattacharya S.S."/>
            <person name="Shirouzu T."/>
            <person name="Yoshinaga Y."/>
            <person name="Martin F.M."/>
            <person name="Grigoriev I.V."/>
            <person name="Hibbett D.S."/>
        </authorList>
    </citation>
    <scope>NUCLEOTIDE SEQUENCE [LARGE SCALE GENOMIC DNA]</scope>
    <source>
        <strain evidence="14 15">HHB9708</strain>
    </source>
</reference>
<keyword evidence="3 10" id="KW-0653">Protein transport</keyword>
<dbReference type="GO" id="GO:0005102">
    <property type="term" value="F:signaling receptor binding"/>
    <property type="evidence" value="ECO:0007669"/>
    <property type="project" value="TreeGrafter"/>
</dbReference>
<evidence type="ECO:0000256" key="2">
    <source>
        <dbReference type="ARBA" id="ARBA00022448"/>
    </source>
</evidence>
<dbReference type="InterPro" id="IPR025655">
    <property type="entry name" value="PEX14"/>
</dbReference>
<evidence type="ECO:0000256" key="6">
    <source>
        <dbReference type="ARBA" id="ARBA00023140"/>
    </source>
</evidence>
<dbReference type="Proteomes" id="UP000076722">
    <property type="component" value="Unassembled WGS sequence"/>
</dbReference>
<proteinExistence type="inferred from homology"/>
<organism evidence="14 15">
    <name type="scientific">Sistotremastrum niveocremeum HHB9708</name>
    <dbReference type="NCBI Taxonomy" id="1314777"/>
    <lineage>
        <taxon>Eukaryota</taxon>
        <taxon>Fungi</taxon>
        <taxon>Dikarya</taxon>
        <taxon>Basidiomycota</taxon>
        <taxon>Agaricomycotina</taxon>
        <taxon>Agaricomycetes</taxon>
        <taxon>Sistotremastrales</taxon>
        <taxon>Sistotremastraceae</taxon>
        <taxon>Sertulicium</taxon>
        <taxon>Sertulicium niveocremeum</taxon>
    </lineage>
</organism>
<dbReference type="GO" id="GO:0016560">
    <property type="term" value="P:protein import into peroxisome matrix, docking"/>
    <property type="evidence" value="ECO:0007669"/>
    <property type="project" value="UniProtKB-UniRule"/>
</dbReference>
<gene>
    <name evidence="14" type="ORF">SISNIDRAFT_455053</name>
</gene>
<evidence type="ECO:0000256" key="9">
    <source>
        <dbReference type="ARBA" id="ARBA00046271"/>
    </source>
</evidence>
<keyword evidence="11" id="KW-0175">Coiled coil</keyword>
<comment type="similarity">
    <text evidence="1 10">Belongs to the peroxin-14 family.</text>
</comment>
<feature type="compositionally biased region" description="Polar residues" evidence="12">
    <location>
        <begin position="248"/>
        <end position="258"/>
    </location>
</feature>
<dbReference type="OrthoDB" id="5549158at2759"/>
<evidence type="ECO:0000256" key="8">
    <source>
        <dbReference type="ARBA" id="ARBA00029691"/>
    </source>
</evidence>
<protein>
    <recommendedName>
        <fullName evidence="7 10">Peroxisomal membrane protein PEX14</fullName>
    </recommendedName>
    <alternativeName>
        <fullName evidence="8 10">Peroxin-14</fullName>
    </alternativeName>
</protein>
<evidence type="ECO:0000313" key="15">
    <source>
        <dbReference type="Proteomes" id="UP000076722"/>
    </source>
</evidence>
<feature type="domain" description="Peroxisome membrane anchor protein Pex14p N-terminal" evidence="13">
    <location>
        <begin position="3"/>
        <end position="46"/>
    </location>
</feature>
<dbReference type="GO" id="GO:1990429">
    <property type="term" value="C:peroxisomal importomer complex"/>
    <property type="evidence" value="ECO:0007669"/>
    <property type="project" value="TreeGrafter"/>
</dbReference>
<dbReference type="AlphaFoldDB" id="A0A164UBN8"/>
<keyword evidence="6 10" id="KW-0576">Peroxisome</keyword>
<evidence type="ECO:0000256" key="10">
    <source>
        <dbReference type="RuleBase" id="RU367032"/>
    </source>
</evidence>
<evidence type="ECO:0000256" key="5">
    <source>
        <dbReference type="ARBA" id="ARBA00023136"/>
    </source>
</evidence>
<keyword evidence="15" id="KW-1185">Reference proteome</keyword>
<evidence type="ECO:0000256" key="12">
    <source>
        <dbReference type="SAM" id="MobiDB-lite"/>
    </source>
</evidence>
<keyword evidence="2 10" id="KW-0813">Transport</keyword>
<evidence type="ECO:0000256" key="11">
    <source>
        <dbReference type="SAM" id="Coils"/>
    </source>
</evidence>
<dbReference type="InterPro" id="IPR006785">
    <property type="entry name" value="Pex14_N"/>
</dbReference>
<comment type="subcellular location">
    <subcellularLocation>
        <location evidence="9 10">Peroxisome membrane</location>
    </subcellularLocation>
</comment>
<dbReference type="EMBL" id="KV419408">
    <property type="protein sequence ID" value="KZS93086.1"/>
    <property type="molecule type" value="Genomic_DNA"/>
</dbReference>
<feature type="region of interest" description="Disordered" evidence="12">
    <location>
        <begin position="239"/>
        <end position="282"/>
    </location>
</feature>
<evidence type="ECO:0000259" key="13">
    <source>
        <dbReference type="Pfam" id="PF04695"/>
    </source>
</evidence>
<evidence type="ECO:0000256" key="1">
    <source>
        <dbReference type="ARBA" id="ARBA00005443"/>
    </source>
</evidence>
<dbReference type="STRING" id="1314777.A0A164UBN8"/>
<dbReference type="PANTHER" id="PTHR23058">
    <property type="entry name" value="PEROXISOMAL MEMBRANE PROTEIN PEX14"/>
    <property type="match status" value="1"/>
</dbReference>
<accession>A0A164UBN8</accession>
<evidence type="ECO:0000256" key="7">
    <source>
        <dbReference type="ARBA" id="ARBA00029502"/>
    </source>
</evidence>